<dbReference type="Pfam" id="PF02518">
    <property type="entry name" value="HATPase_c"/>
    <property type="match status" value="1"/>
</dbReference>
<comment type="catalytic activity">
    <reaction evidence="1">
        <text>ATP-dependent breakage, passage and rejoining of double-stranded DNA.</text>
        <dbReference type="EC" id="5.6.2.2"/>
    </reaction>
</comment>
<dbReference type="InterPro" id="IPR002288">
    <property type="entry name" value="DNA_gyrase_B_C"/>
</dbReference>
<evidence type="ECO:0000313" key="13">
    <source>
        <dbReference type="EMBL" id="MBB6053384.1"/>
    </source>
</evidence>
<dbReference type="SMART" id="SM00433">
    <property type="entry name" value="TOP2c"/>
    <property type="match status" value="1"/>
</dbReference>
<dbReference type="NCBIfam" id="NF004189">
    <property type="entry name" value="PRK05644.1"/>
    <property type="match status" value="1"/>
</dbReference>
<dbReference type="GO" id="GO:0005524">
    <property type="term" value="F:ATP binding"/>
    <property type="evidence" value="ECO:0007669"/>
    <property type="project" value="UniProtKB-KW"/>
</dbReference>
<dbReference type="SMART" id="SM00387">
    <property type="entry name" value="HATPase_c"/>
    <property type="match status" value="1"/>
</dbReference>
<dbReference type="FunFam" id="3.40.50.670:FF:000002">
    <property type="entry name" value="DNA gyrase subunit B"/>
    <property type="match status" value="1"/>
</dbReference>
<accession>A0A7W9SWS8</accession>
<evidence type="ECO:0000259" key="12">
    <source>
        <dbReference type="PROSITE" id="PS50880"/>
    </source>
</evidence>
<dbReference type="CDD" id="cd16928">
    <property type="entry name" value="HATPase_GyrB-like"/>
    <property type="match status" value="1"/>
</dbReference>
<gene>
    <name evidence="13" type="ORF">HNQ39_005218</name>
</gene>
<organism evidence="13 14">
    <name type="scientific">Armatimonas rosea</name>
    <dbReference type="NCBI Taxonomy" id="685828"/>
    <lineage>
        <taxon>Bacteria</taxon>
        <taxon>Bacillati</taxon>
        <taxon>Armatimonadota</taxon>
        <taxon>Armatimonadia</taxon>
        <taxon>Armatimonadales</taxon>
        <taxon>Armatimonadaceae</taxon>
        <taxon>Armatimonas</taxon>
    </lineage>
</organism>
<dbReference type="InterPro" id="IPR020568">
    <property type="entry name" value="Ribosomal_Su5_D2-typ_SF"/>
</dbReference>
<dbReference type="Gene3D" id="3.40.50.670">
    <property type="match status" value="1"/>
</dbReference>
<dbReference type="GO" id="GO:0034335">
    <property type="term" value="F:DNA negative supercoiling activity"/>
    <property type="evidence" value="ECO:0007669"/>
    <property type="project" value="UniProtKB-ARBA"/>
</dbReference>
<name>A0A7W9SWS8_ARMRO</name>
<evidence type="ECO:0000256" key="8">
    <source>
        <dbReference type="ARBA" id="ARBA00022842"/>
    </source>
</evidence>
<dbReference type="InterPro" id="IPR001241">
    <property type="entry name" value="Topo_IIA"/>
</dbReference>
<dbReference type="InterPro" id="IPR013759">
    <property type="entry name" value="Topo_IIA_B_C"/>
</dbReference>
<dbReference type="PANTHER" id="PTHR45866">
    <property type="entry name" value="DNA GYRASE/TOPOISOMERASE SUBUNIT B"/>
    <property type="match status" value="1"/>
</dbReference>
<keyword evidence="7" id="KW-0067">ATP-binding</keyword>
<evidence type="ECO:0000256" key="10">
    <source>
        <dbReference type="ARBA" id="ARBA00023125"/>
    </source>
</evidence>
<keyword evidence="9" id="KW-0799">Topoisomerase</keyword>
<dbReference type="InterPro" id="IPR003594">
    <property type="entry name" value="HATPase_dom"/>
</dbReference>
<evidence type="ECO:0000256" key="7">
    <source>
        <dbReference type="ARBA" id="ARBA00022840"/>
    </source>
</evidence>
<protein>
    <recommendedName>
        <fullName evidence="4">DNA topoisomerase (ATP-hydrolyzing)</fullName>
        <ecNumber evidence="4">5.6.2.2</ecNumber>
    </recommendedName>
</protein>
<evidence type="ECO:0000256" key="2">
    <source>
        <dbReference type="ARBA" id="ARBA00001946"/>
    </source>
</evidence>
<dbReference type="CDD" id="cd00822">
    <property type="entry name" value="TopoII_Trans_DNA_gyrase"/>
    <property type="match status" value="1"/>
</dbReference>
<dbReference type="NCBIfam" id="NF011501">
    <property type="entry name" value="PRK14939.1"/>
    <property type="match status" value="1"/>
</dbReference>
<comment type="caution">
    <text evidence="13">The sequence shown here is derived from an EMBL/GenBank/DDBJ whole genome shotgun (WGS) entry which is preliminary data.</text>
</comment>
<comment type="cofactor">
    <cofactor evidence="2">
        <name>Mg(2+)</name>
        <dbReference type="ChEBI" id="CHEBI:18420"/>
    </cofactor>
</comment>
<dbReference type="GO" id="GO:0003677">
    <property type="term" value="F:DNA binding"/>
    <property type="evidence" value="ECO:0007669"/>
    <property type="project" value="UniProtKB-KW"/>
</dbReference>
<dbReference type="EMBL" id="JACHGW010000006">
    <property type="protein sequence ID" value="MBB6053384.1"/>
    <property type="molecule type" value="Genomic_DNA"/>
</dbReference>
<dbReference type="FunFam" id="3.30.230.10:FF:000005">
    <property type="entry name" value="DNA gyrase subunit B"/>
    <property type="match status" value="1"/>
</dbReference>
<dbReference type="EC" id="5.6.2.2" evidence="4"/>
<dbReference type="PROSITE" id="PS00177">
    <property type="entry name" value="TOPOISOMERASE_II"/>
    <property type="match status" value="1"/>
</dbReference>
<keyword evidence="6" id="KW-0547">Nucleotide-binding</keyword>
<sequence length="687" mass="76241">MASDKENEILGALNEGDDAIETPNIKKIETAYDGDSISKLEGLEAVRHRPAMYIGDTGIPGMHHLFKEIIDNSIDEVLAGHCTKITVILHKDRTISVEDNGRGIPVGINSKSGKPGVELALTELHAGGKFGGGGYKTSGGLHGVGASCVNALSTWMETTVKRDGKIHKIRFARGKVTKKLHVVGECDPSETGTMQRWLADDTIFTSAVNDEGQLAYSADRIRARIRELSYLNKEVSITFIDELHDGEPEVYHHKRGIAEYVAHLNENKDPMHSRVIYFYREREYREGENAQIEIALQYNKGYQENIYSFANNINTQDGGTHLSGFQTALTRVINNYARKNNYLKEKDNNFSGDDVREGLVAVISVRISNPQFEGQTKNKLGNPEIQGVTNSIVGEGLAEFFEENPNIAKAVLEKASIAQRARDAARKAAELIKRQSAMDGGGLPGKLADCMEKDASKCELYIVEGDSAGGSAKQGRDRRTQAVLPLRGKILCVEKARIDRALDNEGIKQLITAIGTGLALSTSADEEKDKGNNFDLAKLRYHKIIIMADADVDGDHIRTLLLNFFYRYMKPLVDSGHIYVAQPPLYSIRVGKDQKIYARTEADRDRILKEIKKRDTHVTRFKGLGEMNPDDLADTTMNPVNRTLAQVTVEEAAEADQMFTVLLGDKVEPRRAFIEKYAKEVKDLDFV</sequence>
<dbReference type="InterPro" id="IPR018522">
    <property type="entry name" value="TopoIIA_CS"/>
</dbReference>
<proteinExistence type="inferred from homology"/>
<dbReference type="PROSITE" id="PS50880">
    <property type="entry name" value="TOPRIM"/>
    <property type="match status" value="1"/>
</dbReference>
<dbReference type="InterPro" id="IPR006171">
    <property type="entry name" value="TOPRIM_dom"/>
</dbReference>
<keyword evidence="8" id="KW-0460">Magnesium</keyword>
<feature type="domain" description="Toprim" evidence="12">
    <location>
        <begin position="458"/>
        <end position="584"/>
    </location>
</feature>
<dbReference type="InterPro" id="IPR014721">
    <property type="entry name" value="Ribsml_uS5_D2-typ_fold_subgr"/>
</dbReference>
<dbReference type="PANTHER" id="PTHR45866:SF1">
    <property type="entry name" value="DNA GYRASE SUBUNIT B, MITOCHONDRIAL"/>
    <property type="match status" value="1"/>
</dbReference>
<dbReference type="AlphaFoldDB" id="A0A7W9SWS8"/>
<keyword evidence="11 13" id="KW-0413">Isomerase</keyword>
<dbReference type="SUPFAM" id="SSF54211">
    <property type="entry name" value="Ribosomal protein S5 domain 2-like"/>
    <property type="match status" value="1"/>
</dbReference>
<evidence type="ECO:0000256" key="1">
    <source>
        <dbReference type="ARBA" id="ARBA00000185"/>
    </source>
</evidence>
<comment type="similarity">
    <text evidence="3">Belongs to the type II topoisomerase GyrB family.</text>
</comment>
<dbReference type="Pfam" id="PF00986">
    <property type="entry name" value="DNA_gyraseB_C"/>
    <property type="match status" value="1"/>
</dbReference>
<dbReference type="Pfam" id="PF00204">
    <property type="entry name" value="DNA_gyraseB"/>
    <property type="match status" value="1"/>
</dbReference>
<evidence type="ECO:0000256" key="4">
    <source>
        <dbReference type="ARBA" id="ARBA00012895"/>
    </source>
</evidence>
<dbReference type="GO" id="GO:0006265">
    <property type="term" value="P:DNA topological change"/>
    <property type="evidence" value="ECO:0007669"/>
    <property type="project" value="InterPro"/>
</dbReference>
<evidence type="ECO:0000313" key="14">
    <source>
        <dbReference type="Proteomes" id="UP000520814"/>
    </source>
</evidence>
<reference evidence="13 14" key="1">
    <citation type="submission" date="2020-08" db="EMBL/GenBank/DDBJ databases">
        <title>Genomic Encyclopedia of Type Strains, Phase IV (KMG-IV): sequencing the most valuable type-strain genomes for metagenomic binning, comparative biology and taxonomic classification.</title>
        <authorList>
            <person name="Goeker M."/>
        </authorList>
    </citation>
    <scope>NUCLEOTIDE SEQUENCE [LARGE SCALE GENOMIC DNA]</scope>
    <source>
        <strain evidence="13 14">DSM 23562</strain>
    </source>
</reference>
<keyword evidence="10" id="KW-0238">DNA-binding</keyword>
<dbReference type="GO" id="GO:0046872">
    <property type="term" value="F:metal ion binding"/>
    <property type="evidence" value="ECO:0007669"/>
    <property type="project" value="UniProtKB-KW"/>
</dbReference>
<dbReference type="SUPFAM" id="SSF56719">
    <property type="entry name" value="Type II DNA topoisomerase"/>
    <property type="match status" value="1"/>
</dbReference>
<keyword evidence="5" id="KW-0479">Metal-binding</keyword>
<evidence type="ECO:0000256" key="6">
    <source>
        <dbReference type="ARBA" id="ARBA00022741"/>
    </source>
</evidence>
<evidence type="ECO:0000256" key="9">
    <source>
        <dbReference type="ARBA" id="ARBA00023029"/>
    </source>
</evidence>
<dbReference type="InterPro" id="IPR013506">
    <property type="entry name" value="Topo_IIA_bsu_dom2"/>
</dbReference>
<evidence type="ECO:0000256" key="11">
    <source>
        <dbReference type="ARBA" id="ARBA00023235"/>
    </source>
</evidence>
<evidence type="ECO:0000256" key="3">
    <source>
        <dbReference type="ARBA" id="ARBA00010708"/>
    </source>
</evidence>
<keyword evidence="14" id="KW-1185">Reference proteome</keyword>
<dbReference type="InterPro" id="IPR000565">
    <property type="entry name" value="Topo_IIA_B"/>
</dbReference>
<dbReference type="SUPFAM" id="SSF55874">
    <property type="entry name" value="ATPase domain of HSP90 chaperone/DNA topoisomerase II/histidine kinase"/>
    <property type="match status" value="1"/>
</dbReference>
<dbReference type="Proteomes" id="UP000520814">
    <property type="component" value="Unassembled WGS sequence"/>
</dbReference>
<dbReference type="InterPro" id="IPR036890">
    <property type="entry name" value="HATPase_C_sf"/>
</dbReference>
<dbReference type="PRINTS" id="PR01159">
    <property type="entry name" value="DNAGYRASEB"/>
</dbReference>
<dbReference type="PRINTS" id="PR00418">
    <property type="entry name" value="TPI2FAMILY"/>
</dbReference>
<dbReference type="Gene3D" id="3.30.565.10">
    <property type="entry name" value="Histidine kinase-like ATPase, C-terminal domain"/>
    <property type="match status" value="1"/>
</dbReference>
<dbReference type="Gene3D" id="3.30.230.10">
    <property type="match status" value="1"/>
</dbReference>
<dbReference type="InterPro" id="IPR013760">
    <property type="entry name" value="Topo_IIA-like_dom_sf"/>
</dbReference>
<evidence type="ECO:0000256" key="5">
    <source>
        <dbReference type="ARBA" id="ARBA00022723"/>
    </source>
</evidence>
<dbReference type="Pfam" id="PF01751">
    <property type="entry name" value="Toprim"/>
    <property type="match status" value="1"/>
</dbReference>